<evidence type="ECO:0000313" key="3">
    <source>
        <dbReference type="Proteomes" id="UP000186004"/>
    </source>
</evidence>
<name>A0A1N6ZUC2_9ACTN</name>
<feature type="transmembrane region" description="Helical" evidence="1">
    <location>
        <begin position="35"/>
        <end position="54"/>
    </location>
</feature>
<keyword evidence="3" id="KW-1185">Reference proteome</keyword>
<dbReference type="EMBL" id="FTNF01000008">
    <property type="protein sequence ID" value="SIR30463.1"/>
    <property type="molecule type" value="Genomic_DNA"/>
</dbReference>
<feature type="transmembrane region" description="Helical" evidence="1">
    <location>
        <begin position="306"/>
        <end position="324"/>
    </location>
</feature>
<dbReference type="PANTHER" id="PTHR36840">
    <property type="entry name" value="BLL5714 PROTEIN"/>
    <property type="match status" value="1"/>
</dbReference>
<evidence type="ECO:0000313" key="2">
    <source>
        <dbReference type="EMBL" id="SIR30463.1"/>
    </source>
</evidence>
<sequence length="394" mass="42375">MLTEETHRPTLFEIFFDLVFVFALTRVIAFMDDRLTPLGLGQGLIVLALLWVSWSNYTWLGNSAVADIGRIRTGTTIAMGAVFVAALVIPNAWPSRGGSVNGPLMLVGAYIMLRIVHFVVFFSIAEASRQRALRIYLIVSLVAWVPLIAGAVLGATAQIALWAAAIVIDYAAAFLSSAYGTWTLRSPGHFTERHCLVLIIALGESLISVNSGVGLATVCGSVILAALLGLVVTICMWWLYYENSAVGAAEVLQRVHGAARDRLAVNAFSLVHFPMVIGVLYIALGIEQVLDQLAHEPVRRGAETRMSWIEGAALFGGTALYFGARLIFLKMTGGYSIWRQVVVVGLAVLLIPAARVLPALAALGLLTAFVLALVVQEWFSPPGRNPTAPLPHGT</sequence>
<feature type="transmembrane region" description="Helical" evidence="1">
    <location>
        <begin position="132"/>
        <end position="153"/>
    </location>
</feature>
<keyword evidence="1" id="KW-0812">Transmembrane</keyword>
<dbReference type="STRING" id="1198245.SAMN05444858_108111"/>
<dbReference type="PANTHER" id="PTHR36840:SF1">
    <property type="entry name" value="BLL5714 PROTEIN"/>
    <property type="match status" value="1"/>
</dbReference>
<evidence type="ECO:0000256" key="1">
    <source>
        <dbReference type="SAM" id="Phobius"/>
    </source>
</evidence>
<feature type="transmembrane region" description="Helical" evidence="1">
    <location>
        <begin position="194"/>
        <end position="216"/>
    </location>
</feature>
<protein>
    <submittedName>
        <fullName evidence="2">Low temperature requirement protein LtrA</fullName>
    </submittedName>
</protein>
<keyword evidence="1" id="KW-1133">Transmembrane helix</keyword>
<feature type="transmembrane region" description="Helical" evidence="1">
    <location>
        <begin position="222"/>
        <end position="242"/>
    </location>
</feature>
<feature type="transmembrane region" description="Helical" evidence="1">
    <location>
        <begin position="360"/>
        <end position="379"/>
    </location>
</feature>
<dbReference type="InterPro" id="IPR010640">
    <property type="entry name" value="Low_temperature_requirement_A"/>
</dbReference>
<feature type="transmembrane region" description="Helical" evidence="1">
    <location>
        <begin position="12"/>
        <end position="29"/>
    </location>
</feature>
<feature type="transmembrane region" description="Helical" evidence="1">
    <location>
        <begin position="105"/>
        <end position="125"/>
    </location>
</feature>
<gene>
    <name evidence="2" type="ORF">SAMN05444858_108111</name>
</gene>
<dbReference type="RefSeq" id="WP_076470946.1">
    <property type="nucleotide sequence ID" value="NZ_FTNF01000008.1"/>
</dbReference>
<organism evidence="2 3">
    <name type="scientific">Micromonospora avicenniae</name>
    <dbReference type="NCBI Taxonomy" id="1198245"/>
    <lineage>
        <taxon>Bacteria</taxon>
        <taxon>Bacillati</taxon>
        <taxon>Actinomycetota</taxon>
        <taxon>Actinomycetes</taxon>
        <taxon>Micromonosporales</taxon>
        <taxon>Micromonosporaceae</taxon>
        <taxon>Micromonospora</taxon>
    </lineage>
</organism>
<reference evidence="2 3" key="1">
    <citation type="submission" date="2017-01" db="EMBL/GenBank/DDBJ databases">
        <authorList>
            <person name="Mah S.A."/>
            <person name="Swanson W.J."/>
            <person name="Moy G.W."/>
            <person name="Vacquier V.D."/>
        </authorList>
    </citation>
    <scope>NUCLEOTIDE SEQUENCE [LARGE SCALE GENOMIC DNA]</scope>
    <source>
        <strain evidence="2 3">DSM 45758</strain>
    </source>
</reference>
<accession>A0A1N6ZUC2</accession>
<dbReference type="Pfam" id="PF06772">
    <property type="entry name" value="LtrA"/>
    <property type="match status" value="1"/>
</dbReference>
<feature type="transmembrane region" description="Helical" evidence="1">
    <location>
        <begin position="263"/>
        <end position="286"/>
    </location>
</feature>
<keyword evidence="1" id="KW-0472">Membrane</keyword>
<proteinExistence type="predicted"/>
<dbReference type="AlphaFoldDB" id="A0A1N6ZUC2"/>
<dbReference type="Proteomes" id="UP000186004">
    <property type="component" value="Unassembled WGS sequence"/>
</dbReference>
<feature type="transmembrane region" description="Helical" evidence="1">
    <location>
        <begin position="159"/>
        <end position="182"/>
    </location>
</feature>
<feature type="transmembrane region" description="Helical" evidence="1">
    <location>
        <begin position="75"/>
        <end position="93"/>
    </location>
</feature>